<dbReference type="Proteomes" id="UP000624701">
    <property type="component" value="Unassembled WGS sequence"/>
</dbReference>
<accession>A0ABQ2BXQ7</accession>
<name>A0ABQ2BXQ7_9FLAO</name>
<comment type="caution">
    <text evidence="1">The sequence shown here is derived from an EMBL/GenBank/DDBJ whole genome shotgun (WGS) entry which is preliminary data.</text>
</comment>
<organism evidence="1 2">
    <name type="scientific">Winogradskyella haliclonae</name>
    <dbReference type="NCBI Taxonomy" id="2048558"/>
    <lineage>
        <taxon>Bacteria</taxon>
        <taxon>Pseudomonadati</taxon>
        <taxon>Bacteroidota</taxon>
        <taxon>Flavobacteriia</taxon>
        <taxon>Flavobacteriales</taxon>
        <taxon>Flavobacteriaceae</taxon>
        <taxon>Winogradskyella</taxon>
    </lineage>
</organism>
<sequence>MKLLDQHNINALSKIIYQTNIMPSGKSDSFKKLSEKLILDLQNGYELEKIKRVISSELIATYGLSVNENDVEEISELVCSWYDK</sequence>
<keyword evidence="2" id="KW-1185">Reference proteome</keyword>
<evidence type="ECO:0000313" key="1">
    <source>
        <dbReference type="EMBL" id="GGI56859.1"/>
    </source>
</evidence>
<proteinExistence type="predicted"/>
<dbReference type="EMBL" id="BMDQ01000001">
    <property type="protein sequence ID" value="GGI56859.1"/>
    <property type="molecule type" value="Genomic_DNA"/>
</dbReference>
<dbReference type="RefSeq" id="WP_188373755.1">
    <property type="nucleotide sequence ID" value="NZ_BMDQ01000001.1"/>
</dbReference>
<protein>
    <submittedName>
        <fullName evidence="1">Uncharacterized protein</fullName>
    </submittedName>
</protein>
<evidence type="ECO:0000313" key="2">
    <source>
        <dbReference type="Proteomes" id="UP000624701"/>
    </source>
</evidence>
<reference evidence="2" key="1">
    <citation type="journal article" date="2019" name="Int. J. Syst. Evol. Microbiol.">
        <title>The Global Catalogue of Microorganisms (GCM) 10K type strain sequencing project: providing services to taxonomists for standard genome sequencing and annotation.</title>
        <authorList>
            <consortium name="The Broad Institute Genomics Platform"/>
            <consortium name="The Broad Institute Genome Sequencing Center for Infectious Disease"/>
            <person name="Wu L."/>
            <person name="Ma J."/>
        </authorList>
    </citation>
    <scope>NUCLEOTIDE SEQUENCE [LARGE SCALE GENOMIC DNA]</scope>
    <source>
        <strain evidence="2">CCM 8681</strain>
    </source>
</reference>
<gene>
    <name evidence="1" type="ORF">GCM10011444_11680</name>
</gene>